<evidence type="ECO:0000259" key="5">
    <source>
        <dbReference type="PROSITE" id="PS51635"/>
    </source>
</evidence>
<keyword evidence="2 4" id="KW-0442">Lipid degradation</keyword>
<feature type="short sequence motif" description="GXSXG" evidence="4">
    <location>
        <begin position="40"/>
        <end position="44"/>
    </location>
</feature>
<comment type="caution">
    <text evidence="4">Lacks conserved residue(s) required for the propagation of feature annotation.</text>
</comment>
<protein>
    <submittedName>
        <fullName evidence="6">Patatin family protein</fullName>
    </submittedName>
</protein>
<dbReference type="EMBL" id="JAVIFY010000005">
    <property type="protein sequence ID" value="MDQ9091606.1"/>
    <property type="molecule type" value="Genomic_DNA"/>
</dbReference>
<evidence type="ECO:0000313" key="7">
    <source>
        <dbReference type="Proteomes" id="UP001226574"/>
    </source>
</evidence>
<accession>A0ABU1BCX2</accession>
<dbReference type="PROSITE" id="PS51635">
    <property type="entry name" value="PNPLA"/>
    <property type="match status" value="1"/>
</dbReference>
<keyword evidence="7" id="KW-1185">Reference proteome</keyword>
<name>A0ABU1BCX2_PSEHA</name>
<dbReference type="InterPro" id="IPR016035">
    <property type="entry name" value="Acyl_Trfase/lysoPLipase"/>
</dbReference>
<comment type="caution">
    <text evidence="6">The sequence shown here is derived from an EMBL/GenBank/DDBJ whole genome shotgun (WGS) entry which is preliminary data.</text>
</comment>
<dbReference type="CDD" id="cd07208">
    <property type="entry name" value="Pat_hypo_Ecoli_yjju_like"/>
    <property type="match status" value="1"/>
</dbReference>
<sequence length="281" mass="31097">MAQLNHALVVEGGAMRGIFATGVLDAFLTAQYQPFNQCFGVSAGATNIAAYLCGQHKRNHAVITDYSCRPEFINLPRFIRGGHLFDLDWLWQQTITDIRLDLASFTEQNCEFYIVTTAIETGQAHYLKATANQLEQQLKASCAIPIAYRDYPAIDGIAMTDGGVADSIPVRKAYEMGAEEITVVLSQPLGYQKKPTKMPWLIKRLYKEHPALARASIMRADNYNASIDFIHNPPAGCKVNIIAPPLHFKVGRTTKNYSKLCDGYKMGVTAGHQFLHGPLSS</sequence>
<evidence type="ECO:0000256" key="2">
    <source>
        <dbReference type="ARBA" id="ARBA00022963"/>
    </source>
</evidence>
<reference evidence="6 7" key="1">
    <citation type="submission" date="2023-08" db="EMBL/GenBank/DDBJ databases">
        <title>Pseudoalteromonas haloplanktis LL1 genome.</title>
        <authorList>
            <person name="Wu S."/>
        </authorList>
    </citation>
    <scope>NUCLEOTIDE SEQUENCE [LARGE SCALE GENOMIC DNA]</scope>
    <source>
        <strain evidence="6 7">LL1</strain>
    </source>
</reference>
<evidence type="ECO:0000256" key="4">
    <source>
        <dbReference type="PROSITE-ProRule" id="PRU01161"/>
    </source>
</evidence>
<feature type="short sequence motif" description="DGA/G" evidence="4">
    <location>
        <begin position="161"/>
        <end position="163"/>
    </location>
</feature>
<dbReference type="InterPro" id="IPR050301">
    <property type="entry name" value="NTE"/>
</dbReference>
<feature type="active site" description="Proton acceptor" evidence="4">
    <location>
        <position position="161"/>
    </location>
</feature>
<dbReference type="Pfam" id="PF19890">
    <property type="entry name" value="DUF6363"/>
    <property type="match status" value="1"/>
</dbReference>
<dbReference type="Gene3D" id="3.40.1090.10">
    <property type="entry name" value="Cytosolic phospholipase A2 catalytic domain"/>
    <property type="match status" value="2"/>
</dbReference>
<keyword evidence="1 4" id="KW-0378">Hydrolase</keyword>
<proteinExistence type="predicted"/>
<organism evidence="6 7">
    <name type="scientific">Pseudoalteromonas haloplanktis</name>
    <name type="common">Alteromonas haloplanktis</name>
    <dbReference type="NCBI Taxonomy" id="228"/>
    <lineage>
        <taxon>Bacteria</taxon>
        <taxon>Pseudomonadati</taxon>
        <taxon>Pseudomonadota</taxon>
        <taxon>Gammaproteobacteria</taxon>
        <taxon>Alteromonadales</taxon>
        <taxon>Pseudoalteromonadaceae</taxon>
        <taxon>Pseudoalteromonas</taxon>
    </lineage>
</organism>
<gene>
    <name evidence="6" type="ORF">RC083_08395</name>
</gene>
<dbReference type="Proteomes" id="UP001226574">
    <property type="component" value="Unassembled WGS sequence"/>
</dbReference>
<evidence type="ECO:0000256" key="1">
    <source>
        <dbReference type="ARBA" id="ARBA00022801"/>
    </source>
</evidence>
<keyword evidence="3 4" id="KW-0443">Lipid metabolism</keyword>
<evidence type="ECO:0000256" key="3">
    <source>
        <dbReference type="ARBA" id="ARBA00023098"/>
    </source>
</evidence>
<dbReference type="InterPro" id="IPR045943">
    <property type="entry name" value="DUF6363"/>
</dbReference>
<dbReference type="PANTHER" id="PTHR14226:SF25">
    <property type="entry name" value="PHOSPHOESTERASE"/>
    <property type="match status" value="1"/>
</dbReference>
<feature type="domain" description="PNPLA" evidence="5">
    <location>
        <begin position="8"/>
        <end position="174"/>
    </location>
</feature>
<evidence type="ECO:0000313" key="6">
    <source>
        <dbReference type="EMBL" id="MDQ9091606.1"/>
    </source>
</evidence>
<feature type="active site" description="Nucleophile" evidence="4">
    <location>
        <position position="42"/>
    </location>
</feature>
<dbReference type="Pfam" id="PF01734">
    <property type="entry name" value="Patatin"/>
    <property type="match status" value="1"/>
</dbReference>
<dbReference type="RefSeq" id="WP_309038811.1">
    <property type="nucleotide sequence ID" value="NZ_JAVIFY010000005.1"/>
</dbReference>
<dbReference type="SUPFAM" id="SSF52151">
    <property type="entry name" value="FabD/lysophospholipase-like"/>
    <property type="match status" value="1"/>
</dbReference>
<dbReference type="PANTHER" id="PTHR14226">
    <property type="entry name" value="NEUROPATHY TARGET ESTERASE/SWISS CHEESE D.MELANOGASTER"/>
    <property type="match status" value="1"/>
</dbReference>
<dbReference type="InterPro" id="IPR037483">
    <property type="entry name" value="YjjU-like"/>
</dbReference>
<dbReference type="InterPro" id="IPR002641">
    <property type="entry name" value="PNPLA_dom"/>
</dbReference>